<evidence type="ECO:0000256" key="3">
    <source>
        <dbReference type="ARBA" id="ARBA00022679"/>
    </source>
</evidence>
<dbReference type="PANTHER" id="PTHR14957:SF1">
    <property type="entry name" value="UBIQUITIN-LIKE-CONJUGATING ENZYME ATG10"/>
    <property type="match status" value="1"/>
</dbReference>
<dbReference type="EMBL" id="NEDP02005573">
    <property type="protein sequence ID" value="OWF38101.1"/>
    <property type="molecule type" value="Genomic_DNA"/>
</dbReference>
<dbReference type="AlphaFoldDB" id="A0A210PNN9"/>
<evidence type="ECO:0000256" key="4">
    <source>
        <dbReference type="ARBA" id="ARBA00022786"/>
    </source>
</evidence>
<accession>A0A210PNN9</accession>
<evidence type="ECO:0000313" key="7">
    <source>
        <dbReference type="EMBL" id="OWF38101.1"/>
    </source>
</evidence>
<dbReference type="InterPro" id="IPR007135">
    <property type="entry name" value="Atg3/Atg10"/>
</dbReference>
<sequence>MNDTLIDPQNEQNPLFIAPPTYTIPYIMAAGLISEDEFLNFTQHFLSLNVKNRDTWELRESIFDKKEVYLYKRVSVVDKLRSCDQVCGSVPPDGVTKTHSQLTEDSDVVTTEEEEDSACLGSGADNPSSEISTTDTTVPVHLVYEYHIVYSRSYNVPVLYFNVYKPDGSMMSLTEVWDRVPGVYRDRLQQDRWTFLTQQEHPILGRPYFQLHPCHTADLMEQVVGLFPPGQHSNYIVSWLSAVGPVVGLDLPLNFAQMTMDDPP</sequence>
<dbReference type="GO" id="GO:0032446">
    <property type="term" value="P:protein modification by small protein conjugation"/>
    <property type="evidence" value="ECO:0007669"/>
    <property type="project" value="TreeGrafter"/>
</dbReference>
<evidence type="ECO:0000256" key="1">
    <source>
        <dbReference type="ARBA" id="ARBA00005696"/>
    </source>
</evidence>
<dbReference type="PANTHER" id="PTHR14957">
    <property type="entry name" value="UBIQUITIN-LIKE-CONJUGATING ENZYME ATG10"/>
    <property type="match status" value="1"/>
</dbReference>
<organism evidence="7 8">
    <name type="scientific">Mizuhopecten yessoensis</name>
    <name type="common">Japanese scallop</name>
    <name type="synonym">Patinopecten yessoensis</name>
    <dbReference type="NCBI Taxonomy" id="6573"/>
    <lineage>
        <taxon>Eukaryota</taxon>
        <taxon>Metazoa</taxon>
        <taxon>Spiralia</taxon>
        <taxon>Lophotrochozoa</taxon>
        <taxon>Mollusca</taxon>
        <taxon>Bivalvia</taxon>
        <taxon>Autobranchia</taxon>
        <taxon>Pteriomorphia</taxon>
        <taxon>Pectinida</taxon>
        <taxon>Pectinoidea</taxon>
        <taxon>Pectinidae</taxon>
        <taxon>Mizuhopecten</taxon>
    </lineage>
</organism>
<evidence type="ECO:0000256" key="6">
    <source>
        <dbReference type="ARBA" id="ARBA00029833"/>
    </source>
</evidence>
<evidence type="ECO:0000313" key="8">
    <source>
        <dbReference type="Proteomes" id="UP000242188"/>
    </source>
</evidence>
<dbReference type="Proteomes" id="UP000242188">
    <property type="component" value="Unassembled WGS sequence"/>
</dbReference>
<protein>
    <recommendedName>
        <fullName evidence="2">Ubiquitin-like-conjugating enzyme ATG10</fullName>
    </recommendedName>
    <alternativeName>
        <fullName evidence="6">Autophagy-related protein 10</fullName>
    </alternativeName>
</protein>
<evidence type="ECO:0000256" key="5">
    <source>
        <dbReference type="ARBA" id="ARBA00023006"/>
    </source>
</evidence>
<gene>
    <name evidence="7" type="ORF">KP79_PYT09130</name>
</gene>
<dbReference type="OrthoDB" id="4089664at2759"/>
<dbReference type="Gene3D" id="3.30.1460.50">
    <property type="match status" value="1"/>
</dbReference>
<dbReference type="GO" id="GO:0000045">
    <property type="term" value="P:autophagosome assembly"/>
    <property type="evidence" value="ECO:0007669"/>
    <property type="project" value="TreeGrafter"/>
</dbReference>
<dbReference type="STRING" id="6573.A0A210PNN9"/>
<dbReference type="GO" id="GO:0061651">
    <property type="term" value="F:Atg12 conjugating enzyme activity"/>
    <property type="evidence" value="ECO:0007669"/>
    <property type="project" value="TreeGrafter"/>
</dbReference>
<keyword evidence="4" id="KW-0833">Ubl conjugation pathway</keyword>
<dbReference type="GO" id="GO:0005829">
    <property type="term" value="C:cytosol"/>
    <property type="evidence" value="ECO:0007669"/>
    <property type="project" value="TreeGrafter"/>
</dbReference>
<dbReference type="Pfam" id="PF03987">
    <property type="entry name" value="Autophagy_act_C"/>
    <property type="match status" value="1"/>
</dbReference>
<comment type="similarity">
    <text evidence="1">Belongs to the ATG10 family.</text>
</comment>
<evidence type="ECO:0000256" key="2">
    <source>
        <dbReference type="ARBA" id="ARBA00021099"/>
    </source>
</evidence>
<comment type="caution">
    <text evidence="7">The sequence shown here is derived from an EMBL/GenBank/DDBJ whole genome shotgun (WGS) entry which is preliminary data.</text>
</comment>
<dbReference type="GO" id="GO:0000422">
    <property type="term" value="P:autophagy of mitochondrion"/>
    <property type="evidence" value="ECO:0007669"/>
    <property type="project" value="TreeGrafter"/>
</dbReference>
<name>A0A210PNN9_MIZYE</name>
<keyword evidence="3" id="KW-0808">Transferase</keyword>
<reference evidence="7 8" key="1">
    <citation type="journal article" date="2017" name="Nat. Ecol. Evol.">
        <title>Scallop genome provides insights into evolution of bilaterian karyotype and development.</title>
        <authorList>
            <person name="Wang S."/>
            <person name="Zhang J."/>
            <person name="Jiao W."/>
            <person name="Li J."/>
            <person name="Xun X."/>
            <person name="Sun Y."/>
            <person name="Guo X."/>
            <person name="Huan P."/>
            <person name="Dong B."/>
            <person name="Zhang L."/>
            <person name="Hu X."/>
            <person name="Sun X."/>
            <person name="Wang J."/>
            <person name="Zhao C."/>
            <person name="Wang Y."/>
            <person name="Wang D."/>
            <person name="Huang X."/>
            <person name="Wang R."/>
            <person name="Lv J."/>
            <person name="Li Y."/>
            <person name="Zhang Z."/>
            <person name="Liu B."/>
            <person name="Lu W."/>
            <person name="Hui Y."/>
            <person name="Liang J."/>
            <person name="Zhou Z."/>
            <person name="Hou R."/>
            <person name="Li X."/>
            <person name="Liu Y."/>
            <person name="Li H."/>
            <person name="Ning X."/>
            <person name="Lin Y."/>
            <person name="Zhao L."/>
            <person name="Xing Q."/>
            <person name="Dou J."/>
            <person name="Li Y."/>
            <person name="Mao J."/>
            <person name="Guo H."/>
            <person name="Dou H."/>
            <person name="Li T."/>
            <person name="Mu C."/>
            <person name="Jiang W."/>
            <person name="Fu Q."/>
            <person name="Fu X."/>
            <person name="Miao Y."/>
            <person name="Liu J."/>
            <person name="Yu Q."/>
            <person name="Li R."/>
            <person name="Liao H."/>
            <person name="Li X."/>
            <person name="Kong Y."/>
            <person name="Jiang Z."/>
            <person name="Chourrout D."/>
            <person name="Li R."/>
            <person name="Bao Z."/>
        </authorList>
    </citation>
    <scope>NUCLEOTIDE SEQUENCE [LARGE SCALE GENOMIC DNA]</scope>
    <source>
        <strain evidence="7 8">PY_sf001</strain>
    </source>
</reference>
<keyword evidence="5" id="KW-0072">Autophagy</keyword>
<proteinExistence type="inferred from homology"/>
<keyword evidence="8" id="KW-1185">Reference proteome</keyword>